<dbReference type="GO" id="GO:0006098">
    <property type="term" value="P:pentose-phosphate shunt"/>
    <property type="evidence" value="ECO:0007669"/>
    <property type="project" value="UniProtKB-UniPathway"/>
</dbReference>
<dbReference type="AlphaFoldDB" id="A0A0R2RQ70"/>
<evidence type="ECO:0000256" key="1">
    <source>
        <dbReference type="ARBA" id="ARBA00000832"/>
    </source>
</evidence>
<evidence type="ECO:0000256" key="7">
    <source>
        <dbReference type="RuleBase" id="RU365095"/>
    </source>
</evidence>
<dbReference type="NCBIfam" id="TIGR01198">
    <property type="entry name" value="pgl"/>
    <property type="match status" value="1"/>
</dbReference>
<dbReference type="Proteomes" id="UP000051269">
    <property type="component" value="Unassembled WGS sequence"/>
</dbReference>
<comment type="function">
    <text evidence="2 7">Hydrolysis of 6-phosphogluconolactone to 6-phosphogluconate.</text>
</comment>
<evidence type="ECO:0000256" key="6">
    <source>
        <dbReference type="ARBA" id="ARBA00020337"/>
    </source>
</evidence>
<dbReference type="Gene3D" id="3.40.50.1360">
    <property type="match status" value="1"/>
</dbReference>
<organism evidence="9 10">
    <name type="scientific">Verrucomicrobia subdivision 6 bacterium BACL9 MAG-120507-bin52</name>
    <dbReference type="NCBI Taxonomy" id="1655590"/>
    <lineage>
        <taxon>Bacteria</taxon>
        <taxon>Pseudomonadati</taxon>
        <taxon>Verrucomicrobiota</taxon>
        <taxon>Verrucomicrobiia</taxon>
        <taxon>Verrucomicrobiales</taxon>
        <taxon>Verrucomicrobia subdivision 6</taxon>
    </lineage>
</organism>
<comment type="catalytic activity">
    <reaction evidence="1 7">
        <text>6-phospho-D-glucono-1,5-lactone + H2O = 6-phospho-D-gluconate + H(+)</text>
        <dbReference type="Rhea" id="RHEA:12556"/>
        <dbReference type="ChEBI" id="CHEBI:15377"/>
        <dbReference type="ChEBI" id="CHEBI:15378"/>
        <dbReference type="ChEBI" id="CHEBI:57955"/>
        <dbReference type="ChEBI" id="CHEBI:58759"/>
        <dbReference type="EC" id="3.1.1.31"/>
    </reaction>
</comment>
<proteinExistence type="inferred from homology"/>
<sequence>MPKILARFYLMLCHEFTEPTRWLDAMVVGWEALGGPALQARGTFHVSLCGGSTPKALYQRLATLKWPWSATRLYLGDERWVTPDHKDSNYKMIQEAFHGTGVHIERVHSEIGTAEIGARAYEKQIRNDLGDPPRFDLILLGIGDDGHTSSLFPNTAALQEEKLLIAPNFVPKLGVWRVTSTYTLLRYARAIWFVTRGPAKEPYIRSLAQDDPKATFPAAKVRSDRGTVEIYHCTQP</sequence>
<dbReference type="Pfam" id="PF01182">
    <property type="entry name" value="Glucosamine_iso"/>
    <property type="match status" value="1"/>
</dbReference>
<comment type="similarity">
    <text evidence="4 7">Belongs to the glucosamine/galactosamine-6-phosphate isomerase family. 6-phosphogluconolactonase subfamily.</text>
</comment>
<dbReference type="InterPro" id="IPR039104">
    <property type="entry name" value="6PGL"/>
</dbReference>
<protein>
    <recommendedName>
        <fullName evidence="6 7">6-phosphogluconolactonase</fullName>
        <shortName evidence="7">6PGL</shortName>
        <ecNumber evidence="5 7">3.1.1.31</ecNumber>
    </recommendedName>
</protein>
<dbReference type="UniPathway" id="UPA00115">
    <property type="reaction ID" value="UER00409"/>
</dbReference>
<dbReference type="GO" id="GO:0017057">
    <property type="term" value="F:6-phosphogluconolactonase activity"/>
    <property type="evidence" value="ECO:0007669"/>
    <property type="project" value="UniProtKB-UniRule"/>
</dbReference>
<evidence type="ECO:0000256" key="2">
    <source>
        <dbReference type="ARBA" id="ARBA00002681"/>
    </source>
</evidence>
<feature type="domain" description="Glucosamine/galactosamine-6-phosphate isomerase" evidence="8">
    <location>
        <begin position="37"/>
        <end position="227"/>
    </location>
</feature>
<comment type="caution">
    <text evidence="9">The sequence shown here is derived from an EMBL/GenBank/DDBJ whole genome shotgun (WGS) entry which is preliminary data.</text>
</comment>
<gene>
    <name evidence="7" type="primary">pgl</name>
    <name evidence="9" type="ORF">ABR82_00875</name>
</gene>
<dbReference type="SUPFAM" id="SSF100950">
    <property type="entry name" value="NagB/RpiA/CoA transferase-like"/>
    <property type="match status" value="1"/>
</dbReference>
<dbReference type="InterPro" id="IPR006148">
    <property type="entry name" value="Glc/Gal-6P_isomerase"/>
</dbReference>
<dbReference type="EMBL" id="LIBO01000059">
    <property type="protein sequence ID" value="KRO62557.1"/>
    <property type="molecule type" value="Genomic_DNA"/>
</dbReference>
<dbReference type="InterPro" id="IPR005900">
    <property type="entry name" value="6-phosphogluconolactonase_DevB"/>
</dbReference>
<evidence type="ECO:0000256" key="3">
    <source>
        <dbReference type="ARBA" id="ARBA00004961"/>
    </source>
</evidence>
<dbReference type="EC" id="3.1.1.31" evidence="5 7"/>
<evidence type="ECO:0000256" key="4">
    <source>
        <dbReference type="ARBA" id="ARBA00010662"/>
    </source>
</evidence>
<evidence type="ECO:0000256" key="5">
    <source>
        <dbReference type="ARBA" id="ARBA00013198"/>
    </source>
</evidence>
<evidence type="ECO:0000313" key="10">
    <source>
        <dbReference type="Proteomes" id="UP000051269"/>
    </source>
</evidence>
<dbReference type="CDD" id="cd01400">
    <property type="entry name" value="6PGL"/>
    <property type="match status" value="1"/>
</dbReference>
<dbReference type="InterPro" id="IPR037171">
    <property type="entry name" value="NagB/RpiA_transferase-like"/>
</dbReference>
<dbReference type="GO" id="GO:0005975">
    <property type="term" value="P:carbohydrate metabolic process"/>
    <property type="evidence" value="ECO:0007669"/>
    <property type="project" value="UniProtKB-UniRule"/>
</dbReference>
<evidence type="ECO:0000259" key="8">
    <source>
        <dbReference type="Pfam" id="PF01182"/>
    </source>
</evidence>
<keyword evidence="7" id="KW-0378">Hydrolase</keyword>
<name>A0A0R2RQ70_9BACT</name>
<dbReference type="PANTHER" id="PTHR11054:SF0">
    <property type="entry name" value="6-PHOSPHOGLUCONOLACTONASE"/>
    <property type="match status" value="1"/>
</dbReference>
<comment type="pathway">
    <text evidence="3 7">Carbohydrate degradation; pentose phosphate pathway; D-ribulose 5-phosphate from D-glucose 6-phosphate (oxidative stage): step 2/3.</text>
</comment>
<accession>A0A0R2RQ70</accession>
<evidence type="ECO:0000313" key="9">
    <source>
        <dbReference type="EMBL" id="KRO62557.1"/>
    </source>
</evidence>
<dbReference type="PANTHER" id="PTHR11054">
    <property type="entry name" value="6-PHOSPHOGLUCONOLACTONASE"/>
    <property type="match status" value="1"/>
</dbReference>
<reference evidence="9 10" key="1">
    <citation type="submission" date="2015-10" db="EMBL/GenBank/DDBJ databases">
        <title>Metagenome-Assembled Genomes uncover a global brackish microbiome.</title>
        <authorList>
            <person name="Hugerth L.W."/>
            <person name="Larsson J."/>
            <person name="Alneberg J."/>
            <person name="Lindh M.V."/>
            <person name="Legrand C."/>
            <person name="Pinhassi J."/>
            <person name="Andersson A.F."/>
        </authorList>
    </citation>
    <scope>NUCLEOTIDE SEQUENCE [LARGE SCALE GENOMIC DNA]</scope>
    <source>
        <strain evidence="9">BACL18 MAG-120507-bin52</strain>
    </source>
</reference>